<dbReference type="AlphaFoldDB" id="A0A7R9ANM7"/>
<name>A0A7R9ANM7_TIMSH</name>
<accession>A0A7R9ANM7</accession>
<reference evidence="2" key="1">
    <citation type="submission" date="2020-11" db="EMBL/GenBank/DDBJ databases">
        <authorList>
            <person name="Tran Van P."/>
        </authorList>
    </citation>
    <scope>NUCLEOTIDE SEQUENCE</scope>
</reference>
<sequence length="191" mass="20582">MNTPDIDLNLNLPVISSLVYCESSKLDLAAIQTGKTTGKSRKEFNPVVKEQVLSVVNTAAKHTGSAPTITWRESEKLFSKNHPQCTQPGSNLDFPVISSLVQHEISALDHAATKADWPDYDGEIRVRMIAKSTEVRTPPTSPPLTLLTPSIPAREGGKAPPPSDPPLAPKTLATNCMVANQSGYHFVGVCK</sequence>
<organism evidence="2">
    <name type="scientific">Timema shepardi</name>
    <name type="common">Walking stick</name>
    <dbReference type="NCBI Taxonomy" id="629360"/>
    <lineage>
        <taxon>Eukaryota</taxon>
        <taxon>Metazoa</taxon>
        <taxon>Ecdysozoa</taxon>
        <taxon>Arthropoda</taxon>
        <taxon>Hexapoda</taxon>
        <taxon>Insecta</taxon>
        <taxon>Pterygota</taxon>
        <taxon>Neoptera</taxon>
        <taxon>Polyneoptera</taxon>
        <taxon>Phasmatodea</taxon>
        <taxon>Timematodea</taxon>
        <taxon>Timematoidea</taxon>
        <taxon>Timematidae</taxon>
        <taxon>Timema</taxon>
    </lineage>
</organism>
<feature type="compositionally biased region" description="Pro residues" evidence="1">
    <location>
        <begin position="159"/>
        <end position="168"/>
    </location>
</feature>
<protein>
    <submittedName>
        <fullName evidence="2">Uncharacterized protein</fullName>
    </submittedName>
</protein>
<evidence type="ECO:0000313" key="2">
    <source>
        <dbReference type="EMBL" id="CAD7257519.1"/>
    </source>
</evidence>
<evidence type="ECO:0000256" key="1">
    <source>
        <dbReference type="SAM" id="MobiDB-lite"/>
    </source>
</evidence>
<gene>
    <name evidence="2" type="ORF">TSIB3V08_LOCUS1777</name>
</gene>
<feature type="region of interest" description="Disordered" evidence="1">
    <location>
        <begin position="133"/>
        <end position="168"/>
    </location>
</feature>
<proteinExistence type="predicted"/>
<dbReference type="EMBL" id="OC000506">
    <property type="protein sequence ID" value="CAD7257519.1"/>
    <property type="molecule type" value="Genomic_DNA"/>
</dbReference>